<keyword evidence="11" id="KW-0594">Phospholipid biosynthesis</keyword>
<name>A0A1R2CW09_9CILI</name>
<comment type="catalytic activity">
    <reaction evidence="13">
        <text>a 1,2-diacyl-sn-glycero-3-phosphate + CTP + H(+) = a CDP-1,2-diacyl-sn-glycerol + diphosphate</text>
        <dbReference type="Rhea" id="RHEA:16229"/>
        <dbReference type="ChEBI" id="CHEBI:15378"/>
        <dbReference type="ChEBI" id="CHEBI:33019"/>
        <dbReference type="ChEBI" id="CHEBI:37563"/>
        <dbReference type="ChEBI" id="CHEBI:58332"/>
        <dbReference type="ChEBI" id="CHEBI:58608"/>
        <dbReference type="EC" id="2.7.7.41"/>
    </reaction>
</comment>
<dbReference type="AlphaFoldDB" id="A0A1R2CW09"/>
<keyword evidence="9" id="KW-0443">Lipid metabolism</keyword>
<dbReference type="UniPathway" id="UPA00557">
    <property type="reaction ID" value="UER00614"/>
</dbReference>
<evidence type="ECO:0000256" key="3">
    <source>
        <dbReference type="ARBA" id="ARBA00022475"/>
    </source>
</evidence>
<dbReference type="Proteomes" id="UP000187209">
    <property type="component" value="Unassembled WGS sequence"/>
</dbReference>
<evidence type="ECO:0000256" key="9">
    <source>
        <dbReference type="ARBA" id="ARBA00023098"/>
    </source>
</evidence>
<evidence type="ECO:0000313" key="16">
    <source>
        <dbReference type="Proteomes" id="UP000187209"/>
    </source>
</evidence>
<feature type="transmembrane region" description="Helical" evidence="14">
    <location>
        <begin position="252"/>
        <end position="268"/>
    </location>
</feature>
<evidence type="ECO:0000256" key="8">
    <source>
        <dbReference type="ARBA" id="ARBA00022989"/>
    </source>
</evidence>
<keyword evidence="10 14" id="KW-0472">Membrane</keyword>
<feature type="transmembrane region" description="Helical" evidence="14">
    <location>
        <begin position="172"/>
        <end position="190"/>
    </location>
</feature>
<comment type="subcellular location">
    <subcellularLocation>
        <location evidence="1">Cell membrane</location>
        <topology evidence="1">Multi-pass membrane protein</topology>
    </subcellularLocation>
</comment>
<feature type="transmembrane region" description="Helical" evidence="14">
    <location>
        <begin position="100"/>
        <end position="125"/>
    </location>
</feature>
<evidence type="ECO:0000256" key="4">
    <source>
        <dbReference type="ARBA" id="ARBA00022516"/>
    </source>
</evidence>
<evidence type="ECO:0000256" key="6">
    <source>
        <dbReference type="ARBA" id="ARBA00022692"/>
    </source>
</evidence>
<evidence type="ECO:0000256" key="10">
    <source>
        <dbReference type="ARBA" id="ARBA00023136"/>
    </source>
</evidence>
<keyword evidence="7 13" id="KW-0548">Nucleotidyltransferase</keyword>
<evidence type="ECO:0000256" key="7">
    <source>
        <dbReference type="ARBA" id="ARBA00022695"/>
    </source>
</evidence>
<dbReference type="PROSITE" id="PS01315">
    <property type="entry name" value="CDS"/>
    <property type="match status" value="1"/>
</dbReference>
<evidence type="ECO:0000256" key="1">
    <source>
        <dbReference type="ARBA" id="ARBA00004651"/>
    </source>
</evidence>
<proteinExistence type="inferred from homology"/>
<keyword evidence="12" id="KW-1208">Phospholipid metabolism</keyword>
<feature type="transmembrane region" description="Helical" evidence="14">
    <location>
        <begin position="62"/>
        <end position="80"/>
    </location>
</feature>
<dbReference type="EC" id="2.7.7.41" evidence="13"/>
<keyword evidence="4" id="KW-0444">Lipid biosynthesis</keyword>
<keyword evidence="16" id="KW-1185">Reference proteome</keyword>
<dbReference type="OrthoDB" id="10260889at2759"/>
<dbReference type="PANTHER" id="PTHR46382">
    <property type="entry name" value="PHOSPHATIDATE CYTIDYLYLTRANSFERASE"/>
    <property type="match status" value="1"/>
</dbReference>
<dbReference type="GO" id="GO:0016024">
    <property type="term" value="P:CDP-diacylglycerol biosynthetic process"/>
    <property type="evidence" value="ECO:0007669"/>
    <property type="project" value="UniProtKB-UniPathway"/>
</dbReference>
<dbReference type="EMBL" id="MPUH01000047">
    <property type="protein sequence ID" value="OMJ93197.1"/>
    <property type="molecule type" value="Genomic_DNA"/>
</dbReference>
<evidence type="ECO:0000256" key="13">
    <source>
        <dbReference type="RuleBase" id="RU003938"/>
    </source>
</evidence>
<evidence type="ECO:0000256" key="11">
    <source>
        <dbReference type="ARBA" id="ARBA00023209"/>
    </source>
</evidence>
<evidence type="ECO:0000313" key="15">
    <source>
        <dbReference type="EMBL" id="OMJ93197.1"/>
    </source>
</evidence>
<dbReference type="PANTHER" id="PTHR46382:SF1">
    <property type="entry name" value="PHOSPHATIDATE CYTIDYLYLTRANSFERASE"/>
    <property type="match status" value="1"/>
</dbReference>
<evidence type="ECO:0000256" key="14">
    <source>
        <dbReference type="SAM" id="Phobius"/>
    </source>
</evidence>
<evidence type="ECO:0000256" key="5">
    <source>
        <dbReference type="ARBA" id="ARBA00022679"/>
    </source>
</evidence>
<dbReference type="GO" id="GO:0004605">
    <property type="term" value="F:phosphatidate cytidylyltransferase activity"/>
    <property type="evidence" value="ECO:0007669"/>
    <property type="project" value="UniProtKB-EC"/>
</dbReference>
<evidence type="ECO:0000256" key="2">
    <source>
        <dbReference type="ARBA" id="ARBA00010185"/>
    </source>
</evidence>
<keyword evidence="8 14" id="KW-1133">Transmembrane helix</keyword>
<comment type="pathway">
    <text evidence="13">Phospholipid metabolism; CDP-diacylglycerol biosynthesis; CDP-diacylglycerol from sn-glycerol 3-phosphate: step 3/3.</text>
</comment>
<organism evidence="15 16">
    <name type="scientific">Stentor coeruleus</name>
    <dbReference type="NCBI Taxonomy" id="5963"/>
    <lineage>
        <taxon>Eukaryota</taxon>
        <taxon>Sar</taxon>
        <taxon>Alveolata</taxon>
        <taxon>Ciliophora</taxon>
        <taxon>Postciliodesmatophora</taxon>
        <taxon>Heterotrichea</taxon>
        <taxon>Heterotrichida</taxon>
        <taxon>Stentoridae</taxon>
        <taxon>Stentor</taxon>
    </lineage>
</organism>
<feature type="transmembrane region" description="Helical" evidence="14">
    <location>
        <begin position="137"/>
        <end position="160"/>
    </location>
</feature>
<protein>
    <recommendedName>
        <fullName evidence="13">Phosphatidate cytidylyltransferase</fullName>
        <ecNumber evidence="13">2.7.7.41</ecNumber>
    </recommendedName>
</protein>
<comment type="similarity">
    <text evidence="2 13">Belongs to the CDS family.</text>
</comment>
<accession>A0A1R2CW09</accession>
<keyword evidence="3" id="KW-1003">Cell membrane</keyword>
<comment type="caution">
    <text evidence="15">The sequence shown here is derived from an EMBL/GenBank/DDBJ whole genome shotgun (WGS) entry which is preliminary data.</text>
</comment>
<reference evidence="15 16" key="1">
    <citation type="submission" date="2016-11" db="EMBL/GenBank/DDBJ databases">
        <title>The macronuclear genome of Stentor coeruleus: a giant cell with tiny introns.</title>
        <authorList>
            <person name="Slabodnick M."/>
            <person name="Ruby J.G."/>
            <person name="Reiff S.B."/>
            <person name="Swart E.C."/>
            <person name="Gosai S."/>
            <person name="Prabakaran S."/>
            <person name="Witkowska E."/>
            <person name="Larue G.E."/>
            <person name="Fisher S."/>
            <person name="Freeman R.M."/>
            <person name="Gunawardena J."/>
            <person name="Chu W."/>
            <person name="Stover N.A."/>
            <person name="Gregory B.D."/>
            <person name="Nowacki M."/>
            <person name="Derisi J."/>
            <person name="Roy S.W."/>
            <person name="Marshall W.F."/>
            <person name="Sood P."/>
        </authorList>
    </citation>
    <scope>NUCLEOTIDE SEQUENCE [LARGE SCALE GENOMIC DNA]</scope>
    <source>
        <strain evidence="15">WM001</strain>
    </source>
</reference>
<keyword evidence="5 13" id="KW-0808">Transferase</keyword>
<sequence>MVLTVFITFFAATQEYFAITQAVYMKNFKSDIINDFKGISLPIFLLPFGFLIGSFTSHTEVFICLSLVLIPVVIVVYRLYQYSNYCSRKNPDDPINKFSFIVLSVIFGDIFFCVFLGFPFCYSLLLNGLPGGQKYSFLWLYTTFQTDNGALLFGKLFGTYKPFPYISPQKTVQGLIGAYVFCFISLLALIPFGETWITVKMTIGDALVITIASSTLGIVGDLTESFLKRTAGVKDSGNIFPGHGGILDRLDSLVWVTPFIYYYLVYFMI</sequence>
<evidence type="ECO:0000256" key="12">
    <source>
        <dbReference type="ARBA" id="ARBA00023264"/>
    </source>
</evidence>
<dbReference type="Pfam" id="PF01148">
    <property type="entry name" value="CTP_transf_1"/>
    <property type="match status" value="1"/>
</dbReference>
<dbReference type="InterPro" id="IPR000374">
    <property type="entry name" value="PC_trans"/>
</dbReference>
<gene>
    <name evidence="15" type="ORF">SteCoe_3894</name>
</gene>
<dbReference type="GO" id="GO:0005886">
    <property type="term" value="C:plasma membrane"/>
    <property type="evidence" value="ECO:0007669"/>
    <property type="project" value="UniProtKB-SubCell"/>
</dbReference>
<keyword evidence="6 13" id="KW-0812">Transmembrane</keyword>